<dbReference type="InterPro" id="IPR036249">
    <property type="entry name" value="Thioredoxin-like_sf"/>
</dbReference>
<reference evidence="4" key="1">
    <citation type="submission" date="2022-07" db="EMBL/GenBank/DDBJ databases">
        <title>Phylogenomic reconstructions and comparative analyses of Kickxellomycotina fungi.</title>
        <authorList>
            <person name="Reynolds N.K."/>
            <person name="Stajich J.E."/>
            <person name="Barry K."/>
            <person name="Grigoriev I.V."/>
            <person name="Crous P."/>
            <person name="Smith M.E."/>
        </authorList>
    </citation>
    <scope>NUCLEOTIDE SEQUENCE</scope>
    <source>
        <strain evidence="4">NBRC 105413</strain>
    </source>
</reference>
<dbReference type="Proteomes" id="UP001145021">
    <property type="component" value="Unassembled WGS sequence"/>
</dbReference>
<dbReference type="GO" id="GO:0005777">
    <property type="term" value="C:peroxisome"/>
    <property type="evidence" value="ECO:0007669"/>
    <property type="project" value="TreeGrafter"/>
</dbReference>
<name>A0A9W7XIQ6_9FUNG</name>
<feature type="active site" description="Nucleophile" evidence="2">
    <location>
        <position position="15"/>
    </location>
</feature>
<comment type="caution">
    <text evidence="4">The sequence shown here is derived from an EMBL/GenBank/DDBJ whole genome shotgun (WGS) entry which is preliminary data.</text>
</comment>
<organism evidence="4 5">
    <name type="scientific">Coemansia asiatica</name>
    <dbReference type="NCBI Taxonomy" id="1052880"/>
    <lineage>
        <taxon>Eukaryota</taxon>
        <taxon>Fungi</taxon>
        <taxon>Fungi incertae sedis</taxon>
        <taxon>Zoopagomycota</taxon>
        <taxon>Kickxellomycotina</taxon>
        <taxon>Kickxellomycetes</taxon>
        <taxon>Kickxellales</taxon>
        <taxon>Kickxellaceae</taxon>
        <taxon>Coemansia</taxon>
    </lineage>
</organism>
<protein>
    <recommendedName>
        <fullName evidence="1">Glutathione S-transferase kappa</fullName>
        <ecNumber evidence="1">2.5.1.18</ecNumber>
    </recommendedName>
</protein>
<dbReference type="AlphaFoldDB" id="A0A9W7XIQ6"/>
<dbReference type="GO" id="GO:0004602">
    <property type="term" value="F:glutathione peroxidase activity"/>
    <property type="evidence" value="ECO:0007669"/>
    <property type="project" value="TreeGrafter"/>
</dbReference>
<evidence type="ECO:0000313" key="5">
    <source>
        <dbReference type="Proteomes" id="UP001145021"/>
    </source>
</evidence>
<dbReference type="PANTHER" id="PTHR42943">
    <property type="entry name" value="GLUTATHIONE S-TRANSFERASE KAPPA"/>
    <property type="match status" value="1"/>
</dbReference>
<dbReference type="InterPro" id="IPR014440">
    <property type="entry name" value="HCCAis_GSTk"/>
</dbReference>
<comment type="catalytic activity">
    <reaction evidence="1">
        <text>RX + glutathione = an S-substituted glutathione + a halide anion + H(+)</text>
        <dbReference type="Rhea" id="RHEA:16437"/>
        <dbReference type="ChEBI" id="CHEBI:15378"/>
        <dbReference type="ChEBI" id="CHEBI:16042"/>
        <dbReference type="ChEBI" id="CHEBI:17792"/>
        <dbReference type="ChEBI" id="CHEBI:57925"/>
        <dbReference type="ChEBI" id="CHEBI:90779"/>
        <dbReference type="EC" id="2.5.1.18"/>
    </reaction>
</comment>
<dbReference type="GO" id="GO:0005739">
    <property type="term" value="C:mitochondrion"/>
    <property type="evidence" value="ECO:0007669"/>
    <property type="project" value="TreeGrafter"/>
</dbReference>
<feature type="domain" description="DSBA-like thioredoxin" evidence="3">
    <location>
        <begin position="7"/>
        <end position="199"/>
    </location>
</feature>
<evidence type="ECO:0000313" key="4">
    <source>
        <dbReference type="EMBL" id="KAJ1643712.1"/>
    </source>
</evidence>
<sequence>MASAPRIVFYFDNASAFSYMGFEFMEQYKKLWNIQVDYRPFELTKVMEKAQNTFSPLKLPYLFTDLRRTSSITKIPFKGTPPKYPYDSSMALRTLHYLKVNHPELMADAMRRLWRMEYVDRRAPESVDDVKEALRGLVDEAVVDKAVSQKDTMDAVNANTREVQKMKGFGAPTILVFRANESKPQMFFGSDRFEHIAIYLDKEFYPMKQLFANAKL</sequence>
<keyword evidence="1" id="KW-0808">Transferase</keyword>
<dbReference type="Gene3D" id="3.40.30.10">
    <property type="entry name" value="Glutaredoxin"/>
    <property type="match status" value="1"/>
</dbReference>
<evidence type="ECO:0000256" key="1">
    <source>
        <dbReference type="PIRNR" id="PIRNR006386"/>
    </source>
</evidence>
<accession>A0A9W7XIQ6</accession>
<dbReference type="GO" id="GO:0004364">
    <property type="term" value="F:glutathione transferase activity"/>
    <property type="evidence" value="ECO:0007669"/>
    <property type="project" value="UniProtKB-UniRule"/>
</dbReference>
<keyword evidence="5" id="KW-1185">Reference proteome</keyword>
<dbReference type="SUPFAM" id="SSF52833">
    <property type="entry name" value="Thioredoxin-like"/>
    <property type="match status" value="1"/>
</dbReference>
<dbReference type="InterPro" id="IPR051924">
    <property type="entry name" value="GST_Kappa/NadH"/>
</dbReference>
<dbReference type="PANTHER" id="PTHR42943:SF1">
    <property type="entry name" value="DSBA DOMAIN-CONTAINING PROTEIN"/>
    <property type="match status" value="1"/>
</dbReference>
<dbReference type="PIRSF" id="PIRSF006386">
    <property type="entry name" value="HCCAis_GSTk"/>
    <property type="match status" value="1"/>
</dbReference>
<evidence type="ECO:0000256" key="2">
    <source>
        <dbReference type="PIRSR" id="PIRSR006386-1"/>
    </source>
</evidence>
<proteinExistence type="inferred from homology"/>
<dbReference type="InterPro" id="IPR001853">
    <property type="entry name" value="DSBA-like_thioredoxin_dom"/>
</dbReference>
<dbReference type="GO" id="GO:0006749">
    <property type="term" value="P:glutathione metabolic process"/>
    <property type="evidence" value="ECO:0007669"/>
    <property type="project" value="TreeGrafter"/>
</dbReference>
<comment type="similarity">
    <text evidence="1">Belongs to the GST superfamily. Kappa family.</text>
</comment>
<gene>
    <name evidence="4" type="ORF">LPJ64_004545</name>
</gene>
<dbReference type="Pfam" id="PF01323">
    <property type="entry name" value="DSBA"/>
    <property type="match status" value="1"/>
</dbReference>
<dbReference type="EMBL" id="JANBOH010000228">
    <property type="protein sequence ID" value="KAJ1643712.1"/>
    <property type="molecule type" value="Genomic_DNA"/>
</dbReference>
<evidence type="ECO:0000259" key="3">
    <source>
        <dbReference type="Pfam" id="PF01323"/>
    </source>
</evidence>
<dbReference type="EC" id="2.5.1.18" evidence="1"/>